<sequence>MDHYQVEYTKYELAKLSFLECLDYLHLYEKGVELFSEEPLAFERSISKAFVITYARPFTKNNAVGGHGVGSISTRWVTRLPDKQRALHQELVNEGRNSLVAHLDIEKLQPMIFLKPGNLNDHIINWCICQINRNSIDELRALVKAANQFCYQQQQRIRPNISGSIISYRP</sequence>
<dbReference type="Proteomes" id="UP000387223">
    <property type="component" value="Unassembled WGS sequence"/>
</dbReference>
<proteinExistence type="predicted"/>
<reference evidence="1 2" key="1">
    <citation type="journal article" date="2019" name="J. Gen. Appl. Microbiol.">
        <title>Aerobic degradation of cis-dichloroethene by the marine bacterium Marinobacter salsuginis strain 5N-3.</title>
        <authorList>
            <person name="Inoue Y."/>
            <person name="Fukunaga Y."/>
            <person name="Katsumata H."/>
            <person name="Ohji S."/>
            <person name="Hosoyama A."/>
            <person name="Mori K."/>
            <person name="Ando K."/>
        </authorList>
    </citation>
    <scope>NUCLEOTIDE SEQUENCE [LARGE SCALE GENOMIC DNA]</scope>
    <source>
        <strain evidence="1 2">NBRC 109114</strain>
    </source>
</reference>
<evidence type="ECO:0000313" key="2">
    <source>
        <dbReference type="Proteomes" id="UP000387223"/>
    </source>
</evidence>
<dbReference type="RefSeq" id="WP_136629556.1">
    <property type="nucleotide sequence ID" value="NZ_BGZI01000001.1"/>
</dbReference>
<comment type="caution">
    <text evidence="1">The sequence shown here is derived from an EMBL/GenBank/DDBJ whole genome shotgun (WGS) entry which is preliminary data.</text>
</comment>
<evidence type="ECO:0000313" key="1">
    <source>
        <dbReference type="EMBL" id="GBO86336.1"/>
    </source>
</evidence>
<name>A0A5M3PU88_9GAMM</name>
<organism evidence="1 2">
    <name type="scientific">Marinobacter salsuginis</name>
    <dbReference type="NCBI Taxonomy" id="418719"/>
    <lineage>
        <taxon>Bacteria</taxon>
        <taxon>Pseudomonadati</taxon>
        <taxon>Pseudomonadota</taxon>
        <taxon>Gammaproteobacteria</taxon>
        <taxon>Pseudomonadales</taxon>
        <taxon>Marinobacteraceae</taxon>
        <taxon>Marinobacter</taxon>
    </lineage>
</organism>
<accession>A0A5M3PU88</accession>
<dbReference type="AlphaFoldDB" id="A0A5M3PU88"/>
<dbReference type="EMBL" id="BGZI01000001">
    <property type="protein sequence ID" value="GBO86336.1"/>
    <property type="molecule type" value="Genomic_DNA"/>
</dbReference>
<gene>
    <name evidence="1" type="ORF">MSSD14B_00040</name>
</gene>
<protein>
    <submittedName>
        <fullName evidence="1">Uncharacterized protein</fullName>
    </submittedName>
</protein>